<dbReference type="AlphaFoldDB" id="A0A0A9DWI4"/>
<organism evidence="1">
    <name type="scientific">Arundo donax</name>
    <name type="common">Giant reed</name>
    <name type="synonym">Donax arundinaceus</name>
    <dbReference type="NCBI Taxonomy" id="35708"/>
    <lineage>
        <taxon>Eukaryota</taxon>
        <taxon>Viridiplantae</taxon>
        <taxon>Streptophyta</taxon>
        <taxon>Embryophyta</taxon>
        <taxon>Tracheophyta</taxon>
        <taxon>Spermatophyta</taxon>
        <taxon>Magnoliopsida</taxon>
        <taxon>Liliopsida</taxon>
        <taxon>Poales</taxon>
        <taxon>Poaceae</taxon>
        <taxon>PACMAD clade</taxon>
        <taxon>Arundinoideae</taxon>
        <taxon>Arundineae</taxon>
        <taxon>Arundo</taxon>
    </lineage>
</organism>
<dbReference type="EMBL" id="GBRH01204946">
    <property type="protein sequence ID" value="JAD92949.1"/>
    <property type="molecule type" value="Transcribed_RNA"/>
</dbReference>
<proteinExistence type="predicted"/>
<sequence length="53" mass="6002">MVKSLNCFSGGHAKMYVAFLKNDDGCFFILHSVFQFCRGHDVTENTLSLLVFL</sequence>
<accession>A0A0A9DWI4</accession>
<evidence type="ECO:0000313" key="1">
    <source>
        <dbReference type="EMBL" id="JAD92949.1"/>
    </source>
</evidence>
<protein>
    <submittedName>
        <fullName evidence="1">Uncharacterized protein</fullName>
    </submittedName>
</protein>
<reference evidence="1" key="2">
    <citation type="journal article" date="2015" name="Data Brief">
        <title>Shoot transcriptome of the giant reed, Arundo donax.</title>
        <authorList>
            <person name="Barrero R.A."/>
            <person name="Guerrero F.D."/>
            <person name="Moolhuijzen P."/>
            <person name="Goolsby J.A."/>
            <person name="Tidwell J."/>
            <person name="Bellgard S.E."/>
            <person name="Bellgard M.I."/>
        </authorList>
    </citation>
    <scope>NUCLEOTIDE SEQUENCE</scope>
    <source>
        <tissue evidence="1">Shoot tissue taken approximately 20 cm above the soil surface</tissue>
    </source>
</reference>
<name>A0A0A9DWI4_ARUDO</name>
<reference evidence="1" key="1">
    <citation type="submission" date="2014-09" db="EMBL/GenBank/DDBJ databases">
        <authorList>
            <person name="Magalhaes I.L.F."/>
            <person name="Oliveira U."/>
            <person name="Santos F.R."/>
            <person name="Vidigal T.H.D.A."/>
            <person name="Brescovit A.D."/>
            <person name="Santos A.J."/>
        </authorList>
    </citation>
    <scope>NUCLEOTIDE SEQUENCE</scope>
    <source>
        <tissue evidence="1">Shoot tissue taken approximately 20 cm above the soil surface</tissue>
    </source>
</reference>